<dbReference type="Pfam" id="PF17910">
    <property type="entry name" value="FeoB_Cyto"/>
    <property type="match status" value="1"/>
</dbReference>
<feature type="binding site" evidence="14">
    <location>
        <begin position="18"/>
        <end position="25"/>
    </location>
    <ligand>
        <name>GTP</name>
        <dbReference type="ChEBI" id="CHEBI:37565"/>
        <label>1</label>
    </ligand>
</feature>
<keyword evidence="10 14" id="KW-0342">GTP-binding</keyword>
<feature type="binding site" evidence="14">
    <location>
        <begin position="122"/>
        <end position="125"/>
    </location>
    <ligand>
        <name>GTP</name>
        <dbReference type="ChEBI" id="CHEBI:37565"/>
        <label>1</label>
    </ligand>
</feature>
<dbReference type="PRINTS" id="PR00326">
    <property type="entry name" value="GTP1OBG"/>
</dbReference>
<dbReference type="Pfam" id="PF07664">
    <property type="entry name" value="FeoB_C"/>
    <property type="match status" value="1"/>
</dbReference>
<protein>
    <recommendedName>
        <fullName evidence="12 13">Ferrous iron transport protein B</fullName>
    </recommendedName>
</protein>
<dbReference type="AlphaFoldDB" id="D3S1K5"/>
<dbReference type="OrthoDB" id="85305at2157"/>
<keyword evidence="8" id="KW-0408">Iron</keyword>
<keyword evidence="15" id="KW-0460">Magnesium</keyword>
<feature type="transmembrane region" description="Helical" evidence="16">
    <location>
        <begin position="492"/>
        <end position="511"/>
    </location>
</feature>
<evidence type="ECO:0000256" key="9">
    <source>
        <dbReference type="ARBA" id="ARBA00023065"/>
    </source>
</evidence>
<dbReference type="InterPro" id="IPR011642">
    <property type="entry name" value="Gate_dom"/>
</dbReference>
<feature type="transmembrane region" description="Helical" evidence="16">
    <location>
        <begin position="376"/>
        <end position="399"/>
    </location>
</feature>
<reference evidence="19" key="1">
    <citation type="submission" date="2010-02" db="EMBL/GenBank/DDBJ databases">
        <title>Complete sequence of Ferroglobus placidus DSM 10642.</title>
        <authorList>
            <consortium name="US DOE Joint Genome Institute"/>
            <person name="Lucas S."/>
            <person name="Copeland A."/>
            <person name="Lapidus A."/>
            <person name="Cheng J.-F."/>
            <person name="Bruce D."/>
            <person name="Goodwin L."/>
            <person name="Pitluck S."/>
            <person name="Saunders E."/>
            <person name="Brettin T."/>
            <person name="Detter J.C."/>
            <person name="Han C."/>
            <person name="Tapia R."/>
            <person name="Larimer F."/>
            <person name="Land M."/>
            <person name="Hauser L."/>
            <person name="Kyrpides N."/>
            <person name="Ivanova N."/>
            <person name="Holmes D."/>
            <person name="Lovley D."/>
            <person name="Kyrpides N."/>
            <person name="Anderson I.J."/>
            <person name="Woyke T."/>
        </authorList>
    </citation>
    <scope>NUCLEOTIDE SEQUENCE [LARGE SCALE GENOMIC DNA]</scope>
    <source>
        <strain evidence="19">DSM 10642 / AEDII12DO</strain>
    </source>
</reference>
<dbReference type="InterPro" id="IPR011640">
    <property type="entry name" value="Fe2_transport_prot_B_C"/>
</dbReference>
<dbReference type="GO" id="GO:0015093">
    <property type="term" value="F:ferrous iron transmembrane transporter activity"/>
    <property type="evidence" value="ECO:0007669"/>
    <property type="project" value="UniProtKB-UniRule"/>
</dbReference>
<evidence type="ECO:0000256" key="8">
    <source>
        <dbReference type="ARBA" id="ARBA00023004"/>
    </source>
</evidence>
<accession>D3S1K5</accession>
<dbReference type="HOGENOM" id="CLU_013350_6_0_2"/>
<evidence type="ECO:0000259" key="17">
    <source>
        <dbReference type="PROSITE" id="PS51711"/>
    </source>
</evidence>
<evidence type="ECO:0000256" key="13">
    <source>
        <dbReference type="NCBIfam" id="TIGR00437"/>
    </source>
</evidence>
<dbReference type="PANTHER" id="PTHR43185">
    <property type="entry name" value="FERROUS IRON TRANSPORT PROTEIN B"/>
    <property type="match status" value="1"/>
</dbReference>
<feature type="binding site" evidence="14">
    <location>
        <begin position="62"/>
        <end position="65"/>
    </location>
    <ligand>
        <name>GTP</name>
        <dbReference type="ChEBI" id="CHEBI:37565"/>
        <label>1</label>
    </ligand>
</feature>
<feature type="domain" description="FeoB-type G" evidence="17">
    <location>
        <begin position="11"/>
        <end position="171"/>
    </location>
</feature>
<evidence type="ECO:0000313" key="18">
    <source>
        <dbReference type="EMBL" id="ADC66469.1"/>
    </source>
</evidence>
<dbReference type="KEGG" id="fpl:Ferp_2351"/>
<feature type="transmembrane region" description="Helical" evidence="16">
    <location>
        <begin position="439"/>
        <end position="461"/>
    </location>
</feature>
<evidence type="ECO:0000256" key="7">
    <source>
        <dbReference type="ARBA" id="ARBA00022989"/>
    </source>
</evidence>
<evidence type="ECO:0000313" key="19">
    <source>
        <dbReference type="Proteomes" id="UP000002613"/>
    </source>
</evidence>
<dbReference type="CDD" id="cd01879">
    <property type="entry name" value="FeoB"/>
    <property type="match status" value="1"/>
</dbReference>
<feature type="transmembrane region" description="Helical" evidence="16">
    <location>
        <begin position="411"/>
        <end position="433"/>
    </location>
</feature>
<feature type="transmembrane region" description="Helical" evidence="16">
    <location>
        <begin position="570"/>
        <end position="590"/>
    </location>
</feature>
<dbReference type="GO" id="GO:0046872">
    <property type="term" value="F:metal ion binding"/>
    <property type="evidence" value="ECO:0007669"/>
    <property type="project" value="UniProtKB-KW"/>
</dbReference>
<dbReference type="PROSITE" id="PS51711">
    <property type="entry name" value="G_FEOB"/>
    <property type="match status" value="1"/>
</dbReference>
<feature type="binding site" evidence="15">
    <location>
        <position position="33"/>
    </location>
    <ligand>
        <name>Mg(2+)</name>
        <dbReference type="ChEBI" id="CHEBI:18420"/>
        <label>2</label>
    </ligand>
</feature>
<evidence type="ECO:0000256" key="12">
    <source>
        <dbReference type="ARBA" id="ARBA00031200"/>
    </source>
</evidence>
<evidence type="ECO:0000256" key="15">
    <source>
        <dbReference type="PIRSR" id="PIRSR603373-2"/>
    </source>
</evidence>
<evidence type="ECO:0000256" key="3">
    <source>
        <dbReference type="ARBA" id="ARBA00022475"/>
    </source>
</evidence>
<name>D3S1K5_FERPA</name>
<feature type="binding site" evidence="14">
    <location>
        <begin position="43"/>
        <end position="47"/>
    </location>
    <ligand>
        <name>GTP</name>
        <dbReference type="ChEBI" id="CHEBI:37565"/>
        <label>1</label>
    </ligand>
</feature>
<feature type="transmembrane region" description="Helical" evidence="16">
    <location>
        <begin position="337"/>
        <end position="356"/>
    </location>
</feature>
<dbReference type="InterPro" id="IPR003373">
    <property type="entry name" value="Fe2_transport_prot-B"/>
</dbReference>
<evidence type="ECO:0000256" key="6">
    <source>
        <dbReference type="ARBA" id="ARBA00022741"/>
    </source>
</evidence>
<evidence type="ECO:0000256" key="1">
    <source>
        <dbReference type="ARBA" id="ARBA00004651"/>
    </source>
</evidence>
<evidence type="ECO:0000256" key="10">
    <source>
        <dbReference type="ARBA" id="ARBA00023134"/>
    </source>
</evidence>
<keyword evidence="9" id="KW-0406">Ion transport</keyword>
<keyword evidence="4" id="KW-0410">Iron transport</keyword>
<reference evidence="18 19" key="2">
    <citation type="journal article" date="2011" name="Stand. Genomic Sci.">
        <title>Complete genome sequence of Ferroglobus placidus AEDII12DO.</title>
        <authorList>
            <person name="Anderson I."/>
            <person name="Risso C."/>
            <person name="Holmes D."/>
            <person name="Lucas S."/>
            <person name="Copeland A."/>
            <person name="Lapidus A."/>
            <person name="Cheng J.F."/>
            <person name="Bruce D."/>
            <person name="Goodwin L."/>
            <person name="Pitluck S."/>
            <person name="Saunders E."/>
            <person name="Brettin T."/>
            <person name="Detter J.C."/>
            <person name="Han C."/>
            <person name="Tapia R."/>
            <person name="Larimer F."/>
            <person name="Land M."/>
            <person name="Hauser L."/>
            <person name="Woyke T."/>
            <person name="Lovley D."/>
            <person name="Kyrpides N."/>
            <person name="Ivanova N."/>
        </authorList>
    </citation>
    <scope>NUCLEOTIDE SEQUENCE [LARGE SCALE GENOMIC DNA]</scope>
    <source>
        <strain evidence="19">DSM 10642 / AEDII12DO</strain>
    </source>
</reference>
<proteinExistence type="predicted"/>
<dbReference type="Pfam" id="PF07670">
    <property type="entry name" value="Gate"/>
    <property type="match status" value="2"/>
</dbReference>
<keyword evidence="15" id="KW-0479">Metal-binding</keyword>
<dbReference type="InterPro" id="IPR030389">
    <property type="entry name" value="G_FEOB_dom"/>
</dbReference>
<feature type="transmembrane region" description="Helical" evidence="16">
    <location>
        <begin position="267"/>
        <end position="292"/>
    </location>
</feature>
<dbReference type="RefSeq" id="WP_012966805.1">
    <property type="nucleotide sequence ID" value="NC_013849.1"/>
</dbReference>
<dbReference type="NCBIfam" id="TIGR00437">
    <property type="entry name" value="feoB"/>
    <property type="match status" value="1"/>
</dbReference>
<dbReference type="EMBL" id="CP001899">
    <property type="protein sequence ID" value="ADC66469.1"/>
    <property type="molecule type" value="Genomic_DNA"/>
</dbReference>
<keyword evidence="5 16" id="KW-0812">Transmembrane</keyword>
<dbReference type="eggNOG" id="arCOG00359">
    <property type="taxonomic scope" value="Archaea"/>
</dbReference>
<dbReference type="PANTHER" id="PTHR43185:SF1">
    <property type="entry name" value="FE(2+) TRANSPORTER FEOB"/>
    <property type="match status" value="1"/>
</dbReference>
<keyword evidence="11 16" id="KW-0472">Membrane</keyword>
<dbReference type="Pfam" id="PF02421">
    <property type="entry name" value="FeoB_N"/>
    <property type="match status" value="1"/>
</dbReference>
<dbReference type="GO" id="GO:0005886">
    <property type="term" value="C:plasma membrane"/>
    <property type="evidence" value="ECO:0007669"/>
    <property type="project" value="UniProtKB-SubCell"/>
</dbReference>
<feature type="binding site" evidence="15">
    <location>
        <position position="32"/>
    </location>
    <ligand>
        <name>Mg(2+)</name>
        <dbReference type="ChEBI" id="CHEBI:18420"/>
        <label>2</label>
    </ligand>
</feature>
<keyword evidence="2" id="KW-0813">Transport</keyword>
<keyword evidence="3" id="KW-1003">Cell membrane</keyword>
<feature type="transmembrane region" description="Helical" evidence="16">
    <location>
        <begin position="597"/>
        <end position="620"/>
    </location>
</feature>
<dbReference type="STRING" id="589924.Ferp_2351"/>
<evidence type="ECO:0000256" key="5">
    <source>
        <dbReference type="ARBA" id="ARBA00022692"/>
    </source>
</evidence>
<gene>
    <name evidence="18" type="ordered locus">Ferp_2351</name>
</gene>
<comment type="subcellular location">
    <subcellularLocation>
        <location evidence="1">Cell membrane</location>
        <topology evidence="1">Multi-pass membrane protein</topology>
    </subcellularLocation>
</comment>
<evidence type="ECO:0000256" key="4">
    <source>
        <dbReference type="ARBA" id="ARBA00022496"/>
    </source>
</evidence>
<dbReference type="InterPro" id="IPR041069">
    <property type="entry name" value="FeoB_Cyto"/>
</dbReference>
<dbReference type="InterPro" id="IPR005225">
    <property type="entry name" value="Small_GTP-bd"/>
</dbReference>
<organism evidence="18 19">
    <name type="scientific">Ferroglobus placidus (strain DSM 10642 / AEDII12DO)</name>
    <dbReference type="NCBI Taxonomy" id="589924"/>
    <lineage>
        <taxon>Archaea</taxon>
        <taxon>Methanobacteriati</taxon>
        <taxon>Methanobacteriota</taxon>
        <taxon>Archaeoglobi</taxon>
        <taxon>Archaeoglobales</taxon>
        <taxon>Archaeoglobaceae</taxon>
        <taxon>Ferroglobus</taxon>
    </lineage>
</organism>
<dbReference type="Gene3D" id="3.40.50.300">
    <property type="entry name" value="P-loop containing nucleotide triphosphate hydrolases"/>
    <property type="match status" value="1"/>
</dbReference>
<dbReference type="InterPro" id="IPR050860">
    <property type="entry name" value="FeoB_GTPase"/>
</dbReference>
<dbReference type="GeneID" id="8779892"/>
<evidence type="ECO:0000256" key="14">
    <source>
        <dbReference type="PIRSR" id="PIRSR603373-1"/>
    </source>
</evidence>
<dbReference type="InterPro" id="IPR027417">
    <property type="entry name" value="P-loop_NTPase"/>
</dbReference>
<dbReference type="SUPFAM" id="SSF52540">
    <property type="entry name" value="P-loop containing nucleoside triphosphate hydrolases"/>
    <property type="match status" value="1"/>
</dbReference>
<dbReference type="InterPro" id="IPR006073">
    <property type="entry name" value="GTP-bd"/>
</dbReference>
<keyword evidence="19" id="KW-1185">Reference proteome</keyword>
<dbReference type="Proteomes" id="UP000002613">
    <property type="component" value="Chromosome"/>
</dbReference>
<evidence type="ECO:0000256" key="16">
    <source>
        <dbReference type="SAM" id="Phobius"/>
    </source>
</evidence>
<evidence type="ECO:0000256" key="11">
    <source>
        <dbReference type="ARBA" id="ARBA00023136"/>
    </source>
</evidence>
<dbReference type="GO" id="GO:0005525">
    <property type="term" value="F:GTP binding"/>
    <property type="evidence" value="ECO:0007669"/>
    <property type="project" value="UniProtKB-KW"/>
</dbReference>
<dbReference type="PaxDb" id="589924-Ferp_2351"/>
<sequence>MHCHTPREIADADVLLVGNPNVGKSVIFYELTGKYATVSNYPGTTVDVEVGKIRDLNLKVVDTPGMYSFFSITEEEVVAKRMILESKANLIVNVVDAKNLERSLPLTLMLIESCKNVILVLNAMDEAERLGLKIDVKELEKRLGIPVVPTVAIKRKGLDKLKEKIEELSKIEQKKRIFKLGDQLEEKIKEIESKISGEYPVSKRFLAILLLSGDKVAEELTGVRGENFSYKIAMEYKRIADEILDGIVKIEETKRIKLDELTLNPILAIPLTIFFLYILYLFAGVIGAQILVDAIEGYFEENVNPAFNSFLESHVENYWIRELFGGEYGIVTLGIRYAIAIVFPVVTMFFVAFSLLEDSGFLPRIAYTLDVLFKKIGLSGRAVIPLMLGFGCGTMATIVTRVLESKKERMIATLLLAVTIPCSAQFGVILAIAPSFFGLLIWAATVFSVFIAVGFASKSFFKSSPSFFMEIPPLRIPSLQNVIMKTLTRLRWYFFEVLPIFVAISVVIWVGRITGIFDVVLSLLAHPTSLMGLPKEASKVFLYGFFRRDYGAAGLYDLVDNGVISFRQTIVAMVSLTLFVPCIALFSVMMKERGIKFALSVFLVAMTIAFSVGMLLNLLLQEVGI</sequence>
<dbReference type="NCBIfam" id="TIGR00231">
    <property type="entry name" value="small_GTP"/>
    <property type="match status" value="1"/>
</dbReference>
<evidence type="ECO:0000256" key="2">
    <source>
        <dbReference type="ARBA" id="ARBA00022448"/>
    </source>
</evidence>
<keyword evidence="7 16" id="KW-1133">Transmembrane helix</keyword>
<keyword evidence="6 14" id="KW-0547">Nucleotide-binding</keyword>